<reference evidence="2 3" key="1">
    <citation type="submission" date="2022-12" db="EMBL/GenBank/DDBJ databases">
        <title>Chromosome-scale assembly of the Ensete ventricosum genome.</title>
        <authorList>
            <person name="Dussert Y."/>
            <person name="Stocks J."/>
            <person name="Wendawek A."/>
            <person name="Woldeyes F."/>
            <person name="Nichols R.A."/>
            <person name="Borrell J.S."/>
        </authorList>
    </citation>
    <scope>NUCLEOTIDE SEQUENCE [LARGE SCALE GENOMIC DNA]</scope>
    <source>
        <strain evidence="3">cv. Maze</strain>
        <tissue evidence="2">Seeds</tissue>
    </source>
</reference>
<dbReference type="AlphaFoldDB" id="A0AAV8QGU4"/>
<comment type="caution">
    <text evidence="2">The sequence shown here is derived from an EMBL/GenBank/DDBJ whole genome shotgun (WGS) entry which is preliminary data.</text>
</comment>
<name>A0AAV8QGU4_ENSVE</name>
<evidence type="ECO:0000313" key="2">
    <source>
        <dbReference type="EMBL" id="KAJ8475908.1"/>
    </source>
</evidence>
<protein>
    <submittedName>
        <fullName evidence="2">Uncharacterized protein</fullName>
    </submittedName>
</protein>
<feature type="region of interest" description="Disordered" evidence="1">
    <location>
        <begin position="177"/>
        <end position="201"/>
    </location>
</feature>
<gene>
    <name evidence="2" type="ORF">OPV22_019635</name>
</gene>
<dbReference type="EMBL" id="JAQQAF010000006">
    <property type="protein sequence ID" value="KAJ8475908.1"/>
    <property type="molecule type" value="Genomic_DNA"/>
</dbReference>
<proteinExistence type="predicted"/>
<keyword evidence="3" id="KW-1185">Reference proteome</keyword>
<dbReference type="Proteomes" id="UP001222027">
    <property type="component" value="Unassembled WGS sequence"/>
</dbReference>
<evidence type="ECO:0000313" key="3">
    <source>
        <dbReference type="Proteomes" id="UP001222027"/>
    </source>
</evidence>
<feature type="compositionally biased region" description="Basic residues" evidence="1">
    <location>
        <begin position="178"/>
        <end position="188"/>
    </location>
</feature>
<organism evidence="2 3">
    <name type="scientific">Ensete ventricosum</name>
    <name type="common">Abyssinian banana</name>
    <name type="synonym">Musa ensete</name>
    <dbReference type="NCBI Taxonomy" id="4639"/>
    <lineage>
        <taxon>Eukaryota</taxon>
        <taxon>Viridiplantae</taxon>
        <taxon>Streptophyta</taxon>
        <taxon>Embryophyta</taxon>
        <taxon>Tracheophyta</taxon>
        <taxon>Spermatophyta</taxon>
        <taxon>Magnoliopsida</taxon>
        <taxon>Liliopsida</taxon>
        <taxon>Zingiberales</taxon>
        <taxon>Musaceae</taxon>
        <taxon>Ensete</taxon>
    </lineage>
</organism>
<evidence type="ECO:0000256" key="1">
    <source>
        <dbReference type="SAM" id="MobiDB-lite"/>
    </source>
</evidence>
<sequence>MALLSYFAMKFFGPKRTVEPSQLISNLFHRGGRIIEKLVGIQLKNANHVEAKDEGPVEGVSYWKPNITINLVDDFTSFSSELLEFGTGRKKISLAYSSMPLLLMRKCCSSSVIAEESPLLVNDVATGDVITANPTSGGWELLLYDMNLICRRAKYSTVLDKNCTVEADENMLIEQPTRRWRSGGRGRKDRNDSVGNSLHYL</sequence>
<accession>A0AAV8QGU4</accession>